<evidence type="ECO:0000313" key="1">
    <source>
        <dbReference type="Proteomes" id="UP000790787"/>
    </source>
</evidence>
<keyword evidence="1" id="KW-1185">Reference proteome</keyword>
<dbReference type="Proteomes" id="UP000790787">
    <property type="component" value="Unplaced"/>
</dbReference>
<gene>
    <name evidence="2" type="primary">LOC142178805</name>
</gene>
<reference evidence="2" key="1">
    <citation type="submission" date="2025-08" db="UniProtKB">
        <authorList>
            <consortium name="RefSeq"/>
        </authorList>
    </citation>
    <scope>IDENTIFICATION</scope>
    <source>
        <tissue evidence="2">Leaf</tissue>
    </source>
</reference>
<dbReference type="RefSeq" id="XP_075104628.1">
    <property type="nucleotide sequence ID" value="XM_075248527.1"/>
</dbReference>
<sequence length="183" mass="20908">MIVVYNVRVKSCPRMGREVGSKGGKGDKEAYRLRVGSWNIETLTANSSFPKREEHLVTFRSTVATTQIDYLLCRKCDRGLCMDCKVIPSECLMTQHRLIVMDLGIKRNRKKRAVCSQPRVKWGNLTKDKAQELGERLLAMGAWKNSGDGTALWAMKAKYIREAAREVLGVTKGYPRRRIGDWW</sequence>
<organism evidence="1 2">
    <name type="scientific">Nicotiana tabacum</name>
    <name type="common">Common tobacco</name>
    <dbReference type="NCBI Taxonomy" id="4097"/>
    <lineage>
        <taxon>Eukaryota</taxon>
        <taxon>Viridiplantae</taxon>
        <taxon>Streptophyta</taxon>
        <taxon>Embryophyta</taxon>
        <taxon>Tracheophyta</taxon>
        <taxon>Spermatophyta</taxon>
        <taxon>Magnoliopsida</taxon>
        <taxon>eudicotyledons</taxon>
        <taxon>Gunneridae</taxon>
        <taxon>Pentapetalae</taxon>
        <taxon>asterids</taxon>
        <taxon>lamiids</taxon>
        <taxon>Solanales</taxon>
        <taxon>Solanaceae</taxon>
        <taxon>Nicotianoideae</taxon>
        <taxon>Nicotianeae</taxon>
        <taxon>Nicotiana</taxon>
    </lineage>
</organism>
<protein>
    <submittedName>
        <fullName evidence="2">Uncharacterized protein LOC142178805</fullName>
    </submittedName>
</protein>
<evidence type="ECO:0000313" key="2">
    <source>
        <dbReference type="RefSeq" id="XP_075104628.1"/>
    </source>
</evidence>
<accession>A0AC58U572</accession>
<proteinExistence type="predicted"/>
<name>A0AC58U572_TOBAC</name>